<gene>
    <name evidence="1" type="ORF">Apa02nite_056930</name>
</gene>
<evidence type="ECO:0000313" key="1">
    <source>
        <dbReference type="EMBL" id="GIE69585.1"/>
    </source>
</evidence>
<proteinExistence type="predicted"/>
<sequence length="773" mass="81033">MRTAFHPATVTRNVVGNAVVLHARDEISPEAQTLALEVRPDPQHDIVVFDLHTGLPAGFWEAVAATLHGTRRDLRLIFLGAGRETSLLAGQFLADRLGRAVLSPDGAVTLSESGMLFAHGGEGSGWIRYRRGRPPEWTGKRHPAPAWDAQVAESLPTSAAGVAEPLPGGVWLHHTGAEAAAYAAWLTTSMACDPDQVTVVIGSPGAPALALDDVARFWRLLGDQARSRARFVQYGDVRLGEGVSFGQALADLLGAPVVCLTGVPTGGPDEALMHTTATDGQPGWQTFAREVRFSPQASAPPQIVAHRATAELGDPLGALQFQYAGDAVVEIVESGLWIRGNDLPGHAAAVRSRALNPDRFEVLVDDADPAQVARLRQLAEDLVSRLDAPTQQRAGFLTASSGAPVGEFVAAVTAPMAEPVAFAAIESPAFDLAPLRPAVVAPAVVAAPAPVVAPAPAAPVSALAEPTMQLPIVAPAPVIEQITEQVRVLPPVARPAVAAAAPAPVVPNGFFQATPDPAARAVAGTEAVAADRVWLGETFASRYRSARTEVEQVLARYSGFQAEDGLITDLAAVRMYLTGFGIGVSQTLHGGAIGPHLPFARCVAGGLTKMPEHHGPAMLSADLNATELEWITTRPVLTDWGFTEALTVPAVLPGTVDVLIWAAGAAATEPLEPVDEHHADHRVIFPPGSRFEVLTTMPQAAETRGRLLLRHLPPGADPDPLGSDVIIAELQRAADRWLTGTARATVGAAAVRRFAQVPGLTAEPGSGLRPRVS</sequence>
<dbReference type="RefSeq" id="WP_203827731.1">
    <property type="nucleotide sequence ID" value="NZ_BAAATY010000061.1"/>
</dbReference>
<name>A0ABQ4BG64_9ACTN</name>
<organism evidence="1 2">
    <name type="scientific">Actinoplanes palleronii</name>
    <dbReference type="NCBI Taxonomy" id="113570"/>
    <lineage>
        <taxon>Bacteria</taxon>
        <taxon>Bacillati</taxon>
        <taxon>Actinomycetota</taxon>
        <taxon>Actinomycetes</taxon>
        <taxon>Micromonosporales</taxon>
        <taxon>Micromonosporaceae</taxon>
        <taxon>Actinoplanes</taxon>
    </lineage>
</organism>
<comment type="caution">
    <text evidence="1">The sequence shown here is derived from an EMBL/GenBank/DDBJ whole genome shotgun (WGS) entry which is preliminary data.</text>
</comment>
<protein>
    <submittedName>
        <fullName evidence="1">Uncharacterized protein</fullName>
    </submittedName>
</protein>
<dbReference type="Proteomes" id="UP000624709">
    <property type="component" value="Unassembled WGS sequence"/>
</dbReference>
<keyword evidence="2" id="KW-1185">Reference proteome</keyword>
<dbReference type="EMBL" id="BOMS01000089">
    <property type="protein sequence ID" value="GIE69585.1"/>
    <property type="molecule type" value="Genomic_DNA"/>
</dbReference>
<accession>A0ABQ4BG64</accession>
<reference evidence="1 2" key="1">
    <citation type="submission" date="2021-01" db="EMBL/GenBank/DDBJ databases">
        <title>Whole genome shotgun sequence of Actinoplanes palleronii NBRC 14916.</title>
        <authorList>
            <person name="Komaki H."/>
            <person name="Tamura T."/>
        </authorList>
    </citation>
    <scope>NUCLEOTIDE SEQUENCE [LARGE SCALE GENOMIC DNA]</scope>
    <source>
        <strain evidence="1 2">NBRC 14916</strain>
    </source>
</reference>
<evidence type="ECO:0000313" key="2">
    <source>
        <dbReference type="Proteomes" id="UP000624709"/>
    </source>
</evidence>
<dbReference type="Gene3D" id="3.90.176.10">
    <property type="entry name" value="Toxin ADP-ribosyltransferase, Chain A, domain 1"/>
    <property type="match status" value="1"/>
</dbReference>